<dbReference type="AlphaFoldDB" id="M5CBV3"/>
<comment type="caution">
    <text evidence="2">The sequence shown here is derived from an EMBL/GenBank/DDBJ whole genome shotgun (WGS) entry which is preliminary data.</text>
</comment>
<feature type="compositionally biased region" description="Low complexity" evidence="1">
    <location>
        <begin position="370"/>
        <end position="382"/>
    </location>
</feature>
<feature type="region of interest" description="Disordered" evidence="1">
    <location>
        <begin position="118"/>
        <end position="148"/>
    </location>
</feature>
<evidence type="ECO:0000256" key="1">
    <source>
        <dbReference type="SAM" id="MobiDB-lite"/>
    </source>
</evidence>
<reference evidence="2 3" key="1">
    <citation type="journal article" date="2013" name="J. Biotechnol.">
        <title>Establishment and interpretation of the genome sequence of the phytopathogenic fungus Rhizoctonia solani AG1-IB isolate 7/3/14.</title>
        <authorList>
            <person name="Wibberg D.W."/>
            <person name="Jelonek L.J."/>
            <person name="Rupp O.R."/>
            <person name="Hennig M.H."/>
            <person name="Eikmeyer F.E."/>
            <person name="Goesmann A.G."/>
            <person name="Hartmann A.H."/>
            <person name="Borriss R.B."/>
            <person name="Grosch R.G."/>
            <person name="Puehler A.P."/>
            <person name="Schlueter A.S."/>
        </authorList>
    </citation>
    <scope>NUCLEOTIDE SEQUENCE [LARGE SCALE GENOMIC DNA]</scope>
    <source>
        <strain evidence="3">AG1-IB / isolate 7/3/14</strain>
    </source>
</reference>
<proteinExistence type="predicted"/>
<dbReference type="Proteomes" id="UP000012065">
    <property type="component" value="Unassembled WGS sequence"/>
</dbReference>
<feature type="compositionally biased region" description="Polar residues" evidence="1">
    <location>
        <begin position="180"/>
        <end position="193"/>
    </location>
</feature>
<feature type="region of interest" description="Disordered" evidence="1">
    <location>
        <begin position="171"/>
        <end position="193"/>
    </location>
</feature>
<gene>
    <name evidence="2" type="ORF">BN14_10913</name>
</gene>
<feature type="region of interest" description="Disordered" evidence="1">
    <location>
        <begin position="333"/>
        <end position="390"/>
    </location>
</feature>
<evidence type="ECO:0000313" key="3">
    <source>
        <dbReference type="Proteomes" id="UP000012065"/>
    </source>
</evidence>
<sequence length="510" mass="54205">MPPRTRSASRSVQKQVTSRLLDVQADSGAEVMIPDQESMLADVAGRSLLIGKTRRLCNATATGVNNFIQTKPTQGIKHHKRALPNPLDKGVDEAADVIRVPSLTPEAGHLTRRRSYHRDNGAGAQESVAPSQFPLNPAVPTLSPKNQPKHRELQLCAPAGGAGDLALSAQSRRYPPQAPPRSSQNGHPKATSQDINTHETLNHEGLVHYAQKEFGIDGKGCDTQTIISRLRLAQAQQTPWLGSSQRPPSIVMLATNPIKVGGGWSQNVIRRLPASSSSRKRASGQPDSEGSSKRQHLSGSLGGSTTEPEVSDELADGADTRSRIAAERIIQGCTDAPNGASQSIRPPQRGTVAPPPSRQSTLPTVIDVGSSHPSSRSSSPERPINPPVRSPSVVEVTLEDLLPAPTTPICDPTHARLRETLTDRYIDNASFVAPESDAAGVIQPTTTDAGDDRRLAELGGIDPKEPTLTLIGLTFSPPPSPPKAPPDVLSMLTTVDTMPSVSTPAPMMLT</sequence>
<feature type="region of interest" description="Disordered" evidence="1">
    <location>
        <begin position="271"/>
        <end position="318"/>
    </location>
</feature>
<accession>M5CBV3</accession>
<dbReference type="HOGENOM" id="CLU_534398_0_0_1"/>
<dbReference type="EMBL" id="CAOJ01016394">
    <property type="protein sequence ID" value="CCO36769.1"/>
    <property type="molecule type" value="Genomic_DNA"/>
</dbReference>
<evidence type="ECO:0000313" key="2">
    <source>
        <dbReference type="EMBL" id="CCO36769.1"/>
    </source>
</evidence>
<name>M5CBV3_THACB</name>
<protein>
    <submittedName>
        <fullName evidence="2">Uncharacterized protein</fullName>
    </submittedName>
</protein>
<organism evidence="2 3">
    <name type="scientific">Thanatephorus cucumeris (strain AG1-IB / isolate 7/3/14)</name>
    <name type="common">Lettuce bottom rot fungus</name>
    <name type="synonym">Rhizoctonia solani</name>
    <dbReference type="NCBI Taxonomy" id="1108050"/>
    <lineage>
        <taxon>Eukaryota</taxon>
        <taxon>Fungi</taxon>
        <taxon>Dikarya</taxon>
        <taxon>Basidiomycota</taxon>
        <taxon>Agaricomycotina</taxon>
        <taxon>Agaricomycetes</taxon>
        <taxon>Cantharellales</taxon>
        <taxon>Ceratobasidiaceae</taxon>
        <taxon>Rhizoctonia</taxon>
        <taxon>Rhizoctonia solani AG-1</taxon>
    </lineage>
</organism>